<reference evidence="2 3" key="1">
    <citation type="journal article" date="2013" name="Int. J. Syst. Evol. Microbiol.">
        <title>Celerinatantimonas yamalensis sp. nov., a cold-adapted diazotrophic bacterium from a cold permafrost brine.</title>
        <authorList>
            <person name="Shcherbakova V."/>
            <person name="Chuvilskaya N."/>
            <person name="Rivkina E."/>
            <person name="Demidov N."/>
            <person name="Uchaeva V."/>
            <person name="Suetin S."/>
            <person name="Suzina N."/>
            <person name="Gilichinsky D."/>
        </authorList>
    </citation>
    <scope>NUCLEOTIDE SEQUENCE [LARGE SCALE GENOMIC DNA]</scope>
    <source>
        <strain evidence="2 3">C7</strain>
    </source>
</reference>
<accession>A0ABW9G3H0</accession>
<gene>
    <name evidence="2" type="ORF">ABUE30_03910</name>
</gene>
<proteinExistence type="predicted"/>
<dbReference type="RefSeq" id="WP_408622353.1">
    <property type="nucleotide sequence ID" value="NZ_JBEQCT010000001.1"/>
</dbReference>
<keyword evidence="3" id="KW-1185">Reference proteome</keyword>
<evidence type="ECO:0000313" key="2">
    <source>
        <dbReference type="EMBL" id="MFM2484216.1"/>
    </source>
</evidence>
<dbReference type="Proteomes" id="UP001629953">
    <property type="component" value="Unassembled WGS sequence"/>
</dbReference>
<protein>
    <submittedName>
        <fullName evidence="2">FeoC-like transcriptional regulator</fullName>
    </submittedName>
</protein>
<feature type="domain" description="Transcriptional regulator HTH-type FeoC" evidence="1">
    <location>
        <begin position="4"/>
        <end position="64"/>
    </location>
</feature>
<dbReference type="InterPro" id="IPR015102">
    <property type="entry name" value="Tscrpt_reg_HTH_FeoC"/>
</dbReference>
<dbReference type="InterPro" id="IPR036390">
    <property type="entry name" value="WH_DNA-bd_sf"/>
</dbReference>
<name>A0ABW9G3H0_9GAMM</name>
<evidence type="ECO:0000313" key="3">
    <source>
        <dbReference type="Proteomes" id="UP001629953"/>
    </source>
</evidence>
<dbReference type="EMBL" id="JBEQCT010000001">
    <property type="protein sequence ID" value="MFM2484216.1"/>
    <property type="molecule type" value="Genomic_DNA"/>
</dbReference>
<evidence type="ECO:0000259" key="1">
    <source>
        <dbReference type="Pfam" id="PF09012"/>
    </source>
</evidence>
<comment type="caution">
    <text evidence="2">The sequence shown here is derived from an EMBL/GenBank/DDBJ whole genome shotgun (WGS) entry which is preliminary data.</text>
</comment>
<dbReference type="Gene3D" id="1.10.10.10">
    <property type="entry name" value="Winged helix-like DNA-binding domain superfamily/Winged helix DNA-binding domain"/>
    <property type="match status" value="1"/>
</dbReference>
<dbReference type="InterPro" id="IPR036388">
    <property type="entry name" value="WH-like_DNA-bd_sf"/>
</dbReference>
<dbReference type="Pfam" id="PF09012">
    <property type="entry name" value="FeoC"/>
    <property type="match status" value="1"/>
</dbReference>
<sequence>MNPLFAVRDLLREHHVATLSQIAVTLQLSQPIVEQALAHWQRRGMVSLRVDNGCQSGGCSNCESGGCSSKAFYQWQPEQRLSPLHVNAKIIS</sequence>
<organism evidence="2 3">
    <name type="scientific">Celerinatantimonas yamalensis</name>
    <dbReference type="NCBI Taxonomy" id="559956"/>
    <lineage>
        <taxon>Bacteria</taxon>
        <taxon>Pseudomonadati</taxon>
        <taxon>Pseudomonadota</taxon>
        <taxon>Gammaproteobacteria</taxon>
        <taxon>Celerinatantimonadaceae</taxon>
        <taxon>Celerinatantimonas</taxon>
    </lineage>
</organism>
<dbReference type="SUPFAM" id="SSF46785">
    <property type="entry name" value="Winged helix' DNA-binding domain"/>
    <property type="match status" value="1"/>
</dbReference>